<dbReference type="InterPro" id="IPR013149">
    <property type="entry name" value="ADH-like_C"/>
</dbReference>
<dbReference type="CDD" id="cd08282">
    <property type="entry name" value="PFDH_like"/>
    <property type="match status" value="1"/>
</dbReference>
<evidence type="ECO:0000256" key="1">
    <source>
        <dbReference type="ARBA" id="ARBA00001947"/>
    </source>
</evidence>
<evidence type="ECO:0000259" key="8">
    <source>
        <dbReference type="Pfam" id="PF00107"/>
    </source>
</evidence>
<dbReference type="PANTHER" id="PTHR42813">
    <property type="entry name" value="ZINC-TYPE ALCOHOL DEHYDROGENASE-LIKE"/>
    <property type="match status" value="1"/>
</dbReference>
<gene>
    <name evidence="10" type="ORF">HDA37_001162</name>
</gene>
<evidence type="ECO:0000259" key="9">
    <source>
        <dbReference type="Pfam" id="PF08240"/>
    </source>
</evidence>
<name>A0A852VWQ3_PSEA5</name>
<evidence type="ECO:0000313" key="11">
    <source>
        <dbReference type="Proteomes" id="UP000549695"/>
    </source>
</evidence>
<dbReference type="GO" id="GO:0008270">
    <property type="term" value="F:zinc ion binding"/>
    <property type="evidence" value="ECO:0007669"/>
    <property type="project" value="InterPro"/>
</dbReference>
<evidence type="ECO:0000256" key="4">
    <source>
        <dbReference type="ARBA" id="ARBA00022833"/>
    </source>
</evidence>
<dbReference type="Pfam" id="PF00107">
    <property type="entry name" value="ADH_zinc_N"/>
    <property type="match status" value="1"/>
</dbReference>
<dbReference type="RefSeq" id="WP_179760482.1">
    <property type="nucleotide sequence ID" value="NZ_BAAAJZ010000008.1"/>
</dbReference>
<keyword evidence="11" id="KW-1185">Reference proteome</keyword>
<comment type="similarity">
    <text evidence="2 7">Belongs to the zinc-containing alcohol dehydrogenase family.</text>
</comment>
<dbReference type="SUPFAM" id="SSF50129">
    <property type="entry name" value="GroES-like"/>
    <property type="match status" value="1"/>
</dbReference>
<keyword evidence="6" id="KW-0520">NAD</keyword>
<dbReference type="AlphaFoldDB" id="A0A852VWQ3"/>
<comment type="cofactor">
    <cofactor evidence="1 7">
        <name>Zn(2+)</name>
        <dbReference type="ChEBI" id="CHEBI:29105"/>
    </cofactor>
</comment>
<keyword evidence="3 7" id="KW-0479">Metal-binding</keyword>
<dbReference type="EMBL" id="JACCCZ010000001">
    <property type="protein sequence ID" value="NYG00877.1"/>
    <property type="molecule type" value="Genomic_DNA"/>
</dbReference>
<dbReference type="Pfam" id="PF08240">
    <property type="entry name" value="ADH_N"/>
    <property type="match status" value="1"/>
</dbReference>
<dbReference type="GO" id="GO:0018467">
    <property type="term" value="F:formaldehyde dehydrogenase (NAD+) activity"/>
    <property type="evidence" value="ECO:0007669"/>
    <property type="project" value="UniProtKB-EC"/>
</dbReference>
<dbReference type="GeneID" id="98050971"/>
<evidence type="ECO:0000313" key="10">
    <source>
        <dbReference type="EMBL" id="NYG00877.1"/>
    </source>
</evidence>
<dbReference type="Proteomes" id="UP000549695">
    <property type="component" value="Unassembled WGS sequence"/>
</dbReference>
<keyword evidence="5 10" id="KW-0560">Oxidoreductase</keyword>
<keyword evidence="4 7" id="KW-0862">Zinc</keyword>
<feature type="domain" description="Alcohol dehydrogenase-like N-terminal" evidence="9">
    <location>
        <begin position="25"/>
        <end position="137"/>
    </location>
</feature>
<accession>A0A852VWQ3</accession>
<dbReference type="InterPro" id="IPR011032">
    <property type="entry name" value="GroES-like_sf"/>
</dbReference>
<reference evidence="10 11" key="1">
    <citation type="submission" date="2020-07" db="EMBL/GenBank/DDBJ databases">
        <title>Sequencing the genomes of 1000 actinobacteria strains.</title>
        <authorList>
            <person name="Klenk H.-P."/>
        </authorList>
    </citation>
    <scope>NUCLEOTIDE SEQUENCE [LARGE SCALE GENOMIC DNA]</scope>
    <source>
        <strain evidence="10 11">DSM 44749</strain>
    </source>
</reference>
<sequence>MRGLVYNGPYDVTVHDVPDARVEAPTDAVVRITTTNICGSDLHMYEGRTDVEKGKVLGHENMGIVEEVGDAVGTVRVGDRVSLPFNIACGACDNCEKGLTAFCLRANPGQAGAAYGYASMGPYDGGQAERLRVPWADFNCLTLPPGTEHELDYTMLSDIFPTGWHGVELAKMRPGESVAIWGAGPVGLLAAHSARIMGASEVYVVDNQHTDRLELAEKAGATPIDRSKGDPIAQITDLHGGEVDRGVDAVGYQAHNPDGEEQPEIVLNELVHAVKATGGIGVVGVYLPEDPGAANELAKEGKLAFDYGTFFFKGQSMGTGQCNTKNYNARLRDLITAGRAEPGFLVSHELPLEQAAHGYDQFDKRVEGWTKVVLHPGQAA</sequence>
<dbReference type="Gene3D" id="3.40.50.720">
    <property type="entry name" value="NAD(P)-binding Rossmann-like Domain"/>
    <property type="match status" value="1"/>
</dbReference>
<dbReference type="InterPro" id="IPR013154">
    <property type="entry name" value="ADH-like_N"/>
</dbReference>
<evidence type="ECO:0000256" key="3">
    <source>
        <dbReference type="ARBA" id="ARBA00022723"/>
    </source>
</evidence>
<evidence type="ECO:0000256" key="2">
    <source>
        <dbReference type="ARBA" id="ARBA00008072"/>
    </source>
</evidence>
<dbReference type="PROSITE" id="PS00059">
    <property type="entry name" value="ADH_ZINC"/>
    <property type="match status" value="1"/>
</dbReference>
<dbReference type="Gene3D" id="3.90.180.10">
    <property type="entry name" value="Medium-chain alcohol dehydrogenases, catalytic domain"/>
    <property type="match status" value="1"/>
</dbReference>
<protein>
    <submittedName>
        <fullName evidence="10">Glutathione-independent formaldehyde dehydrogenase</fullName>
        <ecNumber evidence="10">1.2.1.46</ecNumber>
    </submittedName>
</protein>
<comment type="caution">
    <text evidence="10">The sequence shown here is derived from an EMBL/GenBank/DDBJ whole genome shotgun (WGS) entry which is preliminary data.</text>
</comment>
<evidence type="ECO:0000256" key="5">
    <source>
        <dbReference type="ARBA" id="ARBA00023002"/>
    </source>
</evidence>
<evidence type="ECO:0000256" key="7">
    <source>
        <dbReference type="RuleBase" id="RU361277"/>
    </source>
</evidence>
<feature type="domain" description="Alcohol dehydrogenase-like C-terminal" evidence="8">
    <location>
        <begin position="185"/>
        <end position="254"/>
    </location>
</feature>
<dbReference type="PANTHER" id="PTHR42813:SF3">
    <property type="entry name" value="GLUTATHIONE-INDEPENDENT FORMALDEHYDE DEHYDROGENASE"/>
    <property type="match status" value="1"/>
</dbReference>
<dbReference type="InterPro" id="IPR036291">
    <property type="entry name" value="NAD(P)-bd_dom_sf"/>
</dbReference>
<dbReference type="InterPro" id="IPR002328">
    <property type="entry name" value="ADH_Zn_CS"/>
</dbReference>
<evidence type="ECO:0000256" key="6">
    <source>
        <dbReference type="ARBA" id="ARBA00023027"/>
    </source>
</evidence>
<dbReference type="SUPFAM" id="SSF51735">
    <property type="entry name" value="NAD(P)-binding Rossmann-fold domains"/>
    <property type="match status" value="1"/>
</dbReference>
<organism evidence="10 11">
    <name type="scientific">Pseudonocardia alni</name>
    <name type="common">Amycolata alni</name>
    <dbReference type="NCBI Taxonomy" id="33907"/>
    <lineage>
        <taxon>Bacteria</taxon>
        <taxon>Bacillati</taxon>
        <taxon>Actinomycetota</taxon>
        <taxon>Actinomycetes</taxon>
        <taxon>Pseudonocardiales</taxon>
        <taxon>Pseudonocardiaceae</taxon>
        <taxon>Pseudonocardia</taxon>
    </lineage>
</organism>
<dbReference type="EC" id="1.2.1.46" evidence="10"/>
<proteinExistence type="inferred from homology"/>